<gene>
    <name evidence="10" type="ORF">Pla144_22050</name>
</gene>
<feature type="transmembrane region" description="Helical" evidence="8">
    <location>
        <begin position="287"/>
        <end position="307"/>
    </location>
</feature>
<reference evidence="10 11" key="1">
    <citation type="submission" date="2019-02" db="EMBL/GenBank/DDBJ databases">
        <title>Deep-cultivation of Planctomycetes and their phenomic and genomic characterization uncovers novel biology.</title>
        <authorList>
            <person name="Wiegand S."/>
            <person name="Jogler M."/>
            <person name="Boedeker C."/>
            <person name="Pinto D."/>
            <person name="Vollmers J."/>
            <person name="Rivas-Marin E."/>
            <person name="Kohn T."/>
            <person name="Peeters S.H."/>
            <person name="Heuer A."/>
            <person name="Rast P."/>
            <person name="Oberbeckmann S."/>
            <person name="Bunk B."/>
            <person name="Jeske O."/>
            <person name="Meyerdierks A."/>
            <person name="Storesund J.E."/>
            <person name="Kallscheuer N."/>
            <person name="Luecker S."/>
            <person name="Lage O.M."/>
            <person name="Pohl T."/>
            <person name="Merkel B.J."/>
            <person name="Hornburger P."/>
            <person name="Mueller R.-W."/>
            <person name="Bruemmer F."/>
            <person name="Labrenz M."/>
            <person name="Spormann A.M."/>
            <person name="Op Den Camp H."/>
            <person name="Overmann J."/>
            <person name="Amann R."/>
            <person name="Jetten M.S.M."/>
            <person name="Mascher T."/>
            <person name="Medema M.H."/>
            <person name="Devos D.P."/>
            <person name="Kaster A.-K."/>
            <person name="Ovreas L."/>
            <person name="Rohde M."/>
            <person name="Galperin M.Y."/>
            <person name="Jogler C."/>
        </authorList>
    </citation>
    <scope>NUCLEOTIDE SEQUENCE [LARGE SCALE GENOMIC DNA]</scope>
    <source>
        <strain evidence="10 11">Pla144</strain>
    </source>
</reference>
<dbReference type="RefSeq" id="WP_146450643.1">
    <property type="nucleotide sequence ID" value="NZ_SJPS01000003.1"/>
</dbReference>
<feature type="transmembrane region" description="Helical" evidence="8">
    <location>
        <begin position="261"/>
        <end position="281"/>
    </location>
</feature>
<dbReference type="EMBL" id="SJPS01000003">
    <property type="protein sequence ID" value="TWU27432.1"/>
    <property type="molecule type" value="Genomic_DNA"/>
</dbReference>
<feature type="transmembrane region" description="Helical" evidence="8">
    <location>
        <begin position="363"/>
        <end position="386"/>
    </location>
</feature>
<evidence type="ECO:0000256" key="2">
    <source>
        <dbReference type="ARBA" id="ARBA00004127"/>
    </source>
</evidence>
<dbReference type="GO" id="GO:0004222">
    <property type="term" value="F:metalloendopeptidase activity"/>
    <property type="evidence" value="ECO:0007669"/>
    <property type="project" value="InterPro"/>
</dbReference>
<evidence type="ECO:0000256" key="3">
    <source>
        <dbReference type="ARBA" id="ARBA00007931"/>
    </source>
</evidence>
<dbReference type="Pfam" id="PF02163">
    <property type="entry name" value="Peptidase_M50"/>
    <property type="match status" value="1"/>
</dbReference>
<dbReference type="GO" id="GO:0031293">
    <property type="term" value="P:membrane protein intracellular domain proteolysis"/>
    <property type="evidence" value="ECO:0007669"/>
    <property type="project" value="TreeGrafter"/>
</dbReference>
<evidence type="ECO:0000313" key="10">
    <source>
        <dbReference type="EMBL" id="TWU27432.1"/>
    </source>
</evidence>
<feature type="transmembrane region" description="Helical" evidence="8">
    <location>
        <begin position="155"/>
        <end position="176"/>
    </location>
</feature>
<evidence type="ECO:0000256" key="6">
    <source>
        <dbReference type="ARBA" id="ARBA00023136"/>
    </source>
</evidence>
<dbReference type="PANTHER" id="PTHR13325:SF3">
    <property type="entry name" value="MEMBRANE-BOUND TRANSCRIPTION FACTOR SITE-2 PROTEASE"/>
    <property type="match status" value="1"/>
</dbReference>
<evidence type="ECO:0000313" key="11">
    <source>
        <dbReference type="Proteomes" id="UP000318437"/>
    </source>
</evidence>
<feature type="transmembrane region" description="Helical" evidence="8">
    <location>
        <begin position="398"/>
        <end position="421"/>
    </location>
</feature>
<evidence type="ECO:0000256" key="5">
    <source>
        <dbReference type="ARBA" id="ARBA00022989"/>
    </source>
</evidence>
<evidence type="ECO:0000256" key="4">
    <source>
        <dbReference type="ARBA" id="ARBA00022692"/>
    </source>
</evidence>
<dbReference type="GO" id="GO:0012505">
    <property type="term" value="C:endomembrane system"/>
    <property type="evidence" value="ECO:0007669"/>
    <property type="project" value="UniProtKB-SubCell"/>
</dbReference>
<feature type="transmembrane region" description="Helical" evidence="8">
    <location>
        <begin position="433"/>
        <end position="454"/>
    </location>
</feature>
<dbReference type="InterPro" id="IPR008915">
    <property type="entry name" value="Peptidase_M50"/>
</dbReference>
<protein>
    <submittedName>
        <fullName evidence="10">Peptidase family M50</fullName>
    </submittedName>
</protein>
<dbReference type="GO" id="GO:0005737">
    <property type="term" value="C:cytoplasm"/>
    <property type="evidence" value="ECO:0007669"/>
    <property type="project" value="TreeGrafter"/>
</dbReference>
<proteinExistence type="inferred from homology"/>
<feature type="coiled-coil region" evidence="7">
    <location>
        <begin position="539"/>
        <end position="566"/>
    </location>
</feature>
<dbReference type="OrthoDB" id="225069at2"/>
<dbReference type="PANTHER" id="PTHR13325">
    <property type="entry name" value="PROTEASE M50 MEMBRANE-BOUND TRANSCRIPTION FACTOR SITE 2 PROTEASE"/>
    <property type="match status" value="1"/>
</dbReference>
<dbReference type="AlphaFoldDB" id="A0A5C6CSE8"/>
<evidence type="ECO:0000256" key="7">
    <source>
        <dbReference type="SAM" id="Coils"/>
    </source>
</evidence>
<accession>A0A5C6CSE8</accession>
<organism evidence="10 11">
    <name type="scientific">Bythopirellula polymerisocia</name>
    <dbReference type="NCBI Taxonomy" id="2528003"/>
    <lineage>
        <taxon>Bacteria</taxon>
        <taxon>Pseudomonadati</taxon>
        <taxon>Planctomycetota</taxon>
        <taxon>Planctomycetia</taxon>
        <taxon>Pirellulales</taxon>
        <taxon>Lacipirellulaceae</taxon>
        <taxon>Bythopirellula</taxon>
    </lineage>
</organism>
<dbReference type="InterPro" id="IPR001193">
    <property type="entry name" value="MBTPS2"/>
</dbReference>
<comment type="subcellular location">
    <subcellularLocation>
        <location evidence="2">Endomembrane system</location>
        <topology evidence="2">Multi-pass membrane protein</topology>
    </subcellularLocation>
</comment>
<name>A0A5C6CSE8_9BACT</name>
<keyword evidence="7" id="KW-0175">Coiled coil</keyword>
<keyword evidence="11" id="KW-1185">Reference proteome</keyword>
<dbReference type="GO" id="GO:0016020">
    <property type="term" value="C:membrane"/>
    <property type="evidence" value="ECO:0007669"/>
    <property type="project" value="InterPro"/>
</dbReference>
<comment type="cofactor">
    <cofactor evidence="1">
        <name>Zn(2+)</name>
        <dbReference type="ChEBI" id="CHEBI:29105"/>
    </cofactor>
</comment>
<dbReference type="Gene3D" id="2.40.30.170">
    <property type="match status" value="1"/>
</dbReference>
<keyword evidence="5 8" id="KW-1133">Transmembrane helix</keyword>
<sequence>MAKLSDYLLATANRPLGLRARGDISQIAVSYGDQKSYVLKDPLTLEVFQLTAAECFLFNALRQEVTLAELQKQFEANFAPLTITHGVLQQAVAQLFKNGLLVSTAPGQGRELLERATKRRRSERWQSLLRVLSFRVASWDATATIEAIYSKVKWVFSPWVGMAVAGIVIYAILLLLGHGTRVIARMPSVSELTAPSYLVLWLLTIVGVKVLHELGHAVTCRHVGARCHEMGVILLALLPCLYCDVSDVWRIPSKWKRMAVSAAGMIVELVIAAVALILWWHTEPGLLHTWLLGLVIICSISTLAVNANPLLRYDGYYLLSDLLEIPNLSGRASGLWGERLRDWLLDQSHAADPLINSNQQRRLAIYAVASRIYSVIIILAIFAMLFAFARPYHLENVVIMLAAITVAGIFIGPCLGIWQVIRNPANRYRLRKPRLALVGAGLGGLTSLILLVPIRHTVEGSAVFVPAEGNAIYATEPGQLLFAVPAGTVVQPGDTIARLADPQVELSLAKYRGELAEKHMHVDQLKTLRALDSRISLQLPTAESELRDAAAQLAQYERRAAKLTMHALVAGTVIAPPEVEAKRAADRLPTWSGSPLEARNQHCWIEPGTVFCTIGDPQQVSALVTVDERDIAEVEIGDPVRILLGSAPVRILSGTVSQVASRALHPKGDQSTIDDNRVHVVEVQLEEQDAQALLGSQGTAKIEASHATLAQLTTNFVKRKLRMPW</sequence>
<evidence type="ECO:0000256" key="8">
    <source>
        <dbReference type="SAM" id="Phobius"/>
    </source>
</evidence>
<comment type="similarity">
    <text evidence="3">Belongs to the peptidase M50B family.</text>
</comment>
<comment type="caution">
    <text evidence="10">The sequence shown here is derived from an EMBL/GenBank/DDBJ whole genome shotgun (WGS) entry which is preliminary data.</text>
</comment>
<feature type="transmembrane region" description="Helical" evidence="8">
    <location>
        <begin position="197"/>
        <end position="218"/>
    </location>
</feature>
<dbReference type="Proteomes" id="UP000318437">
    <property type="component" value="Unassembled WGS sequence"/>
</dbReference>
<evidence type="ECO:0000256" key="1">
    <source>
        <dbReference type="ARBA" id="ARBA00001947"/>
    </source>
</evidence>
<keyword evidence="4 8" id="KW-0812">Transmembrane</keyword>
<feature type="domain" description="Peptidase M50" evidence="9">
    <location>
        <begin position="202"/>
        <end position="279"/>
    </location>
</feature>
<keyword evidence="6 8" id="KW-0472">Membrane</keyword>
<dbReference type="CDD" id="cd05709">
    <property type="entry name" value="S2P-M50"/>
    <property type="match status" value="1"/>
</dbReference>
<evidence type="ECO:0000259" key="9">
    <source>
        <dbReference type="Pfam" id="PF02163"/>
    </source>
</evidence>